<keyword evidence="1" id="KW-0812">Transmembrane</keyword>
<feature type="transmembrane region" description="Helical" evidence="1">
    <location>
        <begin position="16"/>
        <end position="34"/>
    </location>
</feature>
<keyword evidence="1" id="KW-1133">Transmembrane helix</keyword>
<reference evidence="3" key="1">
    <citation type="journal article" date="2013" name="BMC Microbiol.">
        <title>Taxonomy and evolution of bacteriochlorophyll a-containing members of the OM60/NOR5 clade of marine gammaproteobacteria: description of Luminiphilus syltensis gen. nov., sp. nov., reclassification of Haliea rubra as Pseudohaliea rubra gen. nov., comb. nov., and emendation of Chromatocurvus halotolerans.</title>
        <authorList>
            <person name="Spring S."/>
            <person name="Riedel T."/>
            <person name="Sproer C."/>
            <person name="Yan S."/>
            <person name="Harder J."/>
            <person name="Fuchs B.M."/>
        </authorList>
    </citation>
    <scope>NUCLEOTIDE SEQUENCE [LARGE SCALE GENOMIC DNA]</scope>
    <source>
        <strain evidence="3">NOR51-B</strain>
    </source>
</reference>
<organism evidence="2 3">
    <name type="scientific">Luminiphilus syltensis NOR5-1B</name>
    <dbReference type="NCBI Taxonomy" id="565045"/>
    <lineage>
        <taxon>Bacteria</taxon>
        <taxon>Pseudomonadati</taxon>
        <taxon>Pseudomonadota</taxon>
        <taxon>Gammaproteobacteria</taxon>
        <taxon>Cellvibrionales</taxon>
        <taxon>Halieaceae</taxon>
        <taxon>Luminiphilus</taxon>
    </lineage>
</organism>
<dbReference type="Proteomes" id="UP000004699">
    <property type="component" value="Unassembled WGS sequence"/>
</dbReference>
<dbReference type="RefSeq" id="WP_009018851.1">
    <property type="nucleotide sequence ID" value="NZ_DS999411.1"/>
</dbReference>
<dbReference type="HOGENOM" id="CLU_125821_0_0_6"/>
<proteinExistence type="predicted"/>
<keyword evidence="1" id="KW-0472">Membrane</keyword>
<keyword evidence="3" id="KW-1185">Reference proteome</keyword>
<evidence type="ECO:0000313" key="3">
    <source>
        <dbReference type="Proteomes" id="UP000004699"/>
    </source>
</evidence>
<dbReference type="EMBL" id="DS999411">
    <property type="protein sequence ID" value="EED34103.1"/>
    <property type="molecule type" value="Genomic_DNA"/>
</dbReference>
<protein>
    <recommendedName>
        <fullName evidence="4">Photosynthetic complex assembly protein</fullName>
    </recommendedName>
</protein>
<evidence type="ECO:0000313" key="2">
    <source>
        <dbReference type="EMBL" id="EED34103.1"/>
    </source>
</evidence>
<sequence>MLAVDVPMPNSGTDKIVLAIGALLLTSVIAVALFRTSDDTMELPPSELIEQQCRLALEDREAGVVAAVNADTGQAITVFDAGEGSFLRGVVRALVRGRNQEGLSSRAEFMLYGYTDGAAILFDPLTSKGITLQAFGETNVGLFRQILQDCSGASRQAVIGR</sequence>
<name>B8KT32_9GAMM</name>
<dbReference type="NCBIfam" id="TIGR03054">
    <property type="entry name" value="photo_alph_chp1"/>
    <property type="match status" value="1"/>
</dbReference>
<evidence type="ECO:0008006" key="4">
    <source>
        <dbReference type="Google" id="ProtNLM"/>
    </source>
</evidence>
<dbReference type="STRING" id="565045.NOR51B_40"/>
<accession>B8KT32</accession>
<evidence type="ECO:0000256" key="1">
    <source>
        <dbReference type="SAM" id="Phobius"/>
    </source>
</evidence>
<gene>
    <name evidence="2" type="ORF">NOR51B_40</name>
</gene>
<dbReference type="AlphaFoldDB" id="B8KT32"/>
<dbReference type="InterPro" id="IPR017495">
    <property type="entry name" value="PuhC"/>
</dbReference>